<evidence type="ECO:0008006" key="4">
    <source>
        <dbReference type="Google" id="ProtNLM"/>
    </source>
</evidence>
<feature type="domain" description="MobA/VirD2-like nuclease" evidence="1">
    <location>
        <begin position="17"/>
        <end position="145"/>
    </location>
</feature>
<dbReference type="Pfam" id="PF22863">
    <property type="entry name" value="TraI_middle"/>
    <property type="match status" value="1"/>
</dbReference>
<dbReference type="EMBL" id="FLUL01000001">
    <property type="protein sequence ID" value="SBW02722.1"/>
    <property type="molecule type" value="Genomic_DNA"/>
</dbReference>
<dbReference type="AlphaFoldDB" id="A0A212JTG5"/>
<name>A0A212JTG5_9BACT</name>
<feature type="domain" description="TraI-like middle" evidence="2">
    <location>
        <begin position="171"/>
        <end position="239"/>
    </location>
</feature>
<dbReference type="RefSeq" id="WP_296949913.1">
    <property type="nucleotide sequence ID" value="NZ_CALESN010000011.1"/>
</dbReference>
<dbReference type="Pfam" id="PF03432">
    <property type="entry name" value="Relaxase"/>
    <property type="match status" value="1"/>
</dbReference>
<sequence length="315" mass="35861">MIGKIVKGRSFKGCISYVIDAKDAKILASEGVLETDKGSIINSFYMQSLLNPKLSKCVGHIPLAFSPDDKERLTDQFMERLAKEYMKAMGIENTQYLIVRHNNTSHPHLHIVFNRVDNDGKTISDKNDRYRNEKVCKQLKDKYNLTYGKGKDNVNVQKLKGAEQTKYEIYHAIKAALPKAKNWRQFESLLDKQGVSIEYKRKGQTDEVQGISFKKDNHSFKGSDVDRKFSYSKLDAVLNENNHSQEQQIIIPAETQNTGSNLSENIVSGVADALSSVGGLFDIQPSNQGENEAEYLRQQALKKKKKPEKRRVMRR</sequence>
<reference evidence="3" key="1">
    <citation type="submission" date="2016-04" db="EMBL/GenBank/DDBJ databases">
        <authorList>
            <person name="Evans L.H."/>
            <person name="Alamgir A."/>
            <person name="Owens N."/>
            <person name="Weber N.D."/>
            <person name="Virtaneva K."/>
            <person name="Barbian K."/>
            <person name="Babar A."/>
            <person name="Rosenke K."/>
        </authorList>
    </citation>
    <scope>NUCLEOTIDE SEQUENCE</scope>
    <source>
        <strain evidence="3">86-2</strain>
    </source>
</reference>
<evidence type="ECO:0000259" key="1">
    <source>
        <dbReference type="Pfam" id="PF03432"/>
    </source>
</evidence>
<protein>
    <recommendedName>
        <fullName evidence="4">Mobilization protein</fullName>
    </recommendedName>
</protein>
<gene>
    <name evidence="3" type="ORF">KL86DYS2_12309</name>
</gene>
<dbReference type="InterPro" id="IPR005094">
    <property type="entry name" value="Endonuclease_MobA/VirD2"/>
</dbReference>
<proteinExistence type="predicted"/>
<organism evidence="3">
    <name type="scientific">uncultured Dysgonomonas sp</name>
    <dbReference type="NCBI Taxonomy" id="206096"/>
    <lineage>
        <taxon>Bacteria</taxon>
        <taxon>Pseudomonadati</taxon>
        <taxon>Bacteroidota</taxon>
        <taxon>Bacteroidia</taxon>
        <taxon>Bacteroidales</taxon>
        <taxon>Dysgonomonadaceae</taxon>
        <taxon>Dysgonomonas</taxon>
        <taxon>environmental samples</taxon>
    </lineage>
</organism>
<evidence type="ECO:0000313" key="3">
    <source>
        <dbReference type="EMBL" id="SBW02722.1"/>
    </source>
</evidence>
<accession>A0A212JTG5</accession>
<evidence type="ECO:0000259" key="2">
    <source>
        <dbReference type="Pfam" id="PF22863"/>
    </source>
</evidence>
<dbReference type="InterPro" id="IPR054462">
    <property type="entry name" value="TraI_M"/>
</dbReference>